<gene>
    <name evidence="7" type="ORF">AC625_16805</name>
</gene>
<dbReference type="InterPro" id="IPR039424">
    <property type="entry name" value="SBP_5"/>
</dbReference>
<keyword evidence="8" id="KW-1185">Reference proteome</keyword>
<evidence type="ECO:0000313" key="8">
    <source>
        <dbReference type="Proteomes" id="UP000037146"/>
    </source>
</evidence>
<dbReference type="GO" id="GO:0015833">
    <property type="term" value="P:peptide transport"/>
    <property type="evidence" value="ECO:0007669"/>
    <property type="project" value="TreeGrafter"/>
</dbReference>
<feature type="domain" description="Solute-binding protein family 5" evidence="6">
    <location>
        <begin position="85"/>
        <end position="458"/>
    </location>
</feature>
<dbReference type="Pfam" id="PF00496">
    <property type="entry name" value="SBP_bac_5"/>
    <property type="match status" value="1"/>
</dbReference>
<keyword evidence="3" id="KW-0813">Transport</keyword>
<dbReference type="Proteomes" id="UP000037146">
    <property type="component" value="Unassembled WGS sequence"/>
</dbReference>
<dbReference type="GO" id="GO:0042597">
    <property type="term" value="C:periplasmic space"/>
    <property type="evidence" value="ECO:0007669"/>
    <property type="project" value="UniProtKB-ARBA"/>
</dbReference>
<dbReference type="PANTHER" id="PTHR30290:SF9">
    <property type="entry name" value="OLIGOPEPTIDE-BINDING PROTEIN APPA"/>
    <property type="match status" value="1"/>
</dbReference>
<sequence>MKRKTSFFVSLLIVLTVVLAACSGGNKEKAGDKSETTEPKAGGTLIYGRGADSIGLDPINITDGESIRVTHNIFETLFVYDDKLKLQPKLAESSQVSEDGLTWTLTLKKGVKFQDGTDFNADAVVFNFERWMDPANPYHKGDFPYYPFLYGGFKGDPNHKIASVKAVDESTVEITLTERTAPFLSYLAIPMFGIASPDAIKKYGDKFYENPVGTGPFKFESWSRNDKVVLKKNENYYVNGQPYLDEMIFRVIPDNSSRLTALQSGEVDIIDGLNPDDADTIKANSQLSLIKRPSFNTGFMVFNTQMAPFDNVKVRQAINMAINKKELIDAFYNGYAEVAKNPFPSSLWGYNDKIEDYQYDVEAAKKLLAEAGFPNGFKTELWTMSNPRPYLPQPLKIAEAMQANLKAIGIDAEIKTYEWATYLQKTGEGEHPMALYGWTGVMADPDNFLFPNLSNTNIEKPASNRAFYNNEEFTMLLQQARTTFDQDERIKLYQQAQEIFHQDAPWVTIGHTTPPMGLAGYVKGFKAHPMENDNFAEVYLTN</sequence>
<dbReference type="PROSITE" id="PS01040">
    <property type="entry name" value="SBP_BACTERIAL_5"/>
    <property type="match status" value="1"/>
</dbReference>
<proteinExistence type="inferred from homology"/>
<dbReference type="GO" id="GO:0043190">
    <property type="term" value="C:ATP-binding cassette (ABC) transporter complex"/>
    <property type="evidence" value="ECO:0007669"/>
    <property type="project" value="InterPro"/>
</dbReference>
<evidence type="ECO:0000256" key="4">
    <source>
        <dbReference type="ARBA" id="ARBA00022729"/>
    </source>
</evidence>
<dbReference type="STRING" id="1679170.AC625_16805"/>
<organism evidence="7 8">
    <name type="scientific">Peribacillus loiseleuriae</name>
    <dbReference type="NCBI Taxonomy" id="1679170"/>
    <lineage>
        <taxon>Bacteria</taxon>
        <taxon>Bacillati</taxon>
        <taxon>Bacillota</taxon>
        <taxon>Bacilli</taxon>
        <taxon>Bacillales</taxon>
        <taxon>Bacillaceae</taxon>
        <taxon>Peribacillus</taxon>
    </lineage>
</organism>
<evidence type="ECO:0000313" key="7">
    <source>
        <dbReference type="EMBL" id="KMY50983.1"/>
    </source>
</evidence>
<dbReference type="Gene3D" id="3.90.76.10">
    <property type="entry name" value="Dipeptide-binding Protein, Domain 1"/>
    <property type="match status" value="1"/>
</dbReference>
<dbReference type="SUPFAM" id="SSF53850">
    <property type="entry name" value="Periplasmic binding protein-like II"/>
    <property type="match status" value="1"/>
</dbReference>
<dbReference type="Gene3D" id="3.10.105.10">
    <property type="entry name" value="Dipeptide-binding Protein, Domain 3"/>
    <property type="match status" value="1"/>
</dbReference>
<accession>A0A0K9GWI6</accession>
<evidence type="ECO:0000259" key="6">
    <source>
        <dbReference type="Pfam" id="PF00496"/>
    </source>
</evidence>
<dbReference type="PROSITE" id="PS51257">
    <property type="entry name" value="PROKAR_LIPOPROTEIN"/>
    <property type="match status" value="1"/>
</dbReference>
<dbReference type="Gene3D" id="3.40.190.10">
    <property type="entry name" value="Periplasmic binding protein-like II"/>
    <property type="match status" value="1"/>
</dbReference>
<dbReference type="InterPro" id="IPR023765">
    <property type="entry name" value="SBP_5_CS"/>
</dbReference>
<dbReference type="CDD" id="cd08493">
    <property type="entry name" value="PBP2_DppA_like"/>
    <property type="match status" value="1"/>
</dbReference>
<evidence type="ECO:0000256" key="5">
    <source>
        <dbReference type="SAM" id="SignalP"/>
    </source>
</evidence>
<comment type="similarity">
    <text evidence="2">Belongs to the bacterial solute-binding protein 5 family.</text>
</comment>
<comment type="subcellular location">
    <subcellularLocation>
        <location evidence="1">Cell membrane</location>
        <topology evidence="1">Lipid-anchor</topology>
    </subcellularLocation>
</comment>
<comment type="caution">
    <text evidence="7">The sequence shown here is derived from an EMBL/GenBank/DDBJ whole genome shotgun (WGS) entry which is preliminary data.</text>
</comment>
<keyword evidence="4 5" id="KW-0732">Signal</keyword>
<dbReference type="PANTHER" id="PTHR30290">
    <property type="entry name" value="PERIPLASMIC BINDING COMPONENT OF ABC TRANSPORTER"/>
    <property type="match status" value="1"/>
</dbReference>
<dbReference type="InterPro" id="IPR000914">
    <property type="entry name" value="SBP_5_dom"/>
</dbReference>
<evidence type="ECO:0000256" key="3">
    <source>
        <dbReference type="ARBA" id="ARBA00022448"/>
    </source>
</evidence>
<dbReference type="InterPro" id="IPR030678">
    <property type="entry name" value="Peptide/Ni-bd"/>
</dbReference>
<dbReference type="OrthoDB" id="9796817at2"/>
<dbReference type="PIRSF" id="PIRSF002741">
    <property type="entry name" value="MppA"/>
    <property type="match status" value="1"/>
</dbReference>
<dbReference type="PATRIC" id="fig|1679170.3.peg.3816"/>
<protein>
    <submittedName>
        <fullName evidence="7">Peptide ABC transporter substrate-binding protein</fullName>
    </submittedName>
</protein>
<evidence type="ECO:0000256" key="1">
    <source>
        <dbReference type="ARBA" id="ARBA00004193"/>
    </source>
</evidence>
<feature type="chain" id="PRO_5039673176" evidence="5">
    <location>
        <begin position="21"/>
        <end position="542"/>
    </location>
</feature>
<name>A0A0K9GWI6_9BACI</name>
<feature type="signal peptide" evidence="5">
    <location>
        <begin position="1"/>
        <end position="20"/>
    </location>
</feature>
<reference evidence="8" key="1">
    <citation type="submission" date="2015-07" db="EMBL/GenBank/DDBJ databases">
        <title>Genome sequencing project for genomic taxonomy and phylogenomics of Bacillus-like bacteria.</title>
        <authorList>
            <person name="Liu B."/>
            <person name="Wang J."/>
            <person name="Zhu Y."/>
            <person name="Liu G."/>
            <person name="Chen Q."/>
            <person name="Chen Z."/>
            <person name="Lan J."/>
            <person name="Che J."/>
            <person name="Ge C."/>
            <person name="Shi H."/>
            <person name="Pan Z."/>
            <person name="Liu X."/>
        </authorList>
    </citation>
    <scope>NUCLEOTIDE SEQUENCE [LARGE SCALE GENOMIC DNA]</scope>
    <source>
        <strain evidence="8">FJAT-27997</strain>
    </source>
</reference>
<dbReference type="AlphaFoldDB" id="A0A0K9GWI6"/>
<evidence type="ECO:0000256" key="2">
    <source>
        <dbReference type="ARBA" id="ARBA00005695"/>
    </source>
</evidence>
<dbReference type="GO" id="GO:1904680">
    <property type="term" value="F:peptide transmembrane transporter activity"/>
    <property type="evidence" value="ECO:0007669"/>
    <property type="project" value="TreeGrafter"/>
</dbReference>
<dbReference type="EMBL" id="LFZW01000001">
    <property type="protein sequence ID" value="KMY50983.1"/>
    <property type="molecule type" value="Genomic_DNA"/>
</dbReference>